<dbReference type="KEGG" id="tca:103314427"/>
<gene>
    <name evidence="2" type="primary">GLEAN_11348</name>
    <name evidence="2" type="ORF">TcasGA2_TC011348</name>
</gene>
<dbReference type="EMBL" id="KQ971379">
    <property type="protein sequence ID" value="EEZ97504.2"/>
    <property type="molecule type" value="Genomic_DNA"/>
</dbReference>
<sequence length="195" mass="23573">MDEKKRTMRGIPLDKQRVWSYFIEIEEKLRLKWFKKNEARLDEIANKVHLRQVPDEVKEELKERMNNYFKTIEKRHTVVHDNAPPLVEEAALHSIMRPVDKQVKDLLYASSINQGRKAYLQERYKIIPEKRYYFPETTSFQYGWNMYEFSKNIRGSPFARQQIIKESFYRRRGVAQDPEWYKEPAKLSPQVCGRI</sequence>
<dbReference type="eggNOG" id="ENOG502SBV7">
    <property type="taxonomic scope" value="Eukaryota"/>
</dbReference>
<name>D6X447_TRICA</name>
<reference evidence="2 3" key="2">
    <citation type="journal article" date="2010" name="Nucleic Acids Res.">
        <title>BeetleBase in 2010: revisions to provide comprehensive genomic information for Tribolium castaneum.</title>
        <authorList>
            <person name="Kim H.S."/>
            <person name="Murphy T."/>
            <person name="Xia J."/>
            <person name="Caragea D."/>
            <person name="Park Y."/>
            <person name="Beeman R.W."/>
            <person name="Lorenzen M.D."/>
            <person name="Butcher S."/>
            <person name="Manak J.R."/>
            <person name="Brown S.J."/>
        </authorList>
    </citation>
    <scope>GENOME REANNOTATION</scope>
    <source>
        <strain evidence="2 3">Georgia GA2</strain>
    </source>
</reference>
<accession>D6X447</accession>
<dbReference type="Pfam" id="PF22589">
    <property type="entry name" value="SPMIP1"/>
    <property type="match status" value="1"/>
</dbReference>
<feature type="domain" description="Sperm microtubule inner protein 1 C-terminal" evidence="1">
    <location>
        <begin position="73"/>
        <end position="178"/>
    </location>
</feature>
<dbReference type="PANTHER" id="PTHR35826">
    <property type="entry name" value="PROTEIN ATP6V1FNB-LIKE"/>
    <property type="match status" value="1"/>
</dbReference>
<dbReference type="InterPro" id="IPR054323">
    <property type="entry name" value="SPMIP1_C"/>
</dbReference>
<keyword evidence="3" id="KW-1185">Reference proteome</keyword>
<dbReference type="PANTHER" id="PTHR35826:SF1">
    <property type="entry name" value="PROTEIN ATP6V1FNB-LIKE"/>
    <property type="match status" value="1"/>
</dbReference>
<evidence type="ECO:0000259" key="1">
    <source>
        <dbReference type="Pfam" id="PF22589"/>
    </source>
</evidence>
<evidence type="ECO:0000313" key="3">
    <source>
        <dbReference type="Proteomes" id="UP000007266"/>
    </source>
</evidence>
<reference evidence="2 3" key="1">
    <citation type="journal article" date="2008" name="Nature">
        <title>The genome of the model beetle and pest Tribolium castaneum.</title>
        <authorList>
            <consortium name="Tribolium Genome Sequencing Consortium"/>
            <person name="Richards S."/>
            <person name="Gibbs R.A."/>
            <person name="Weinstock G.M."/>
            <person name="Brown S.J."/>
            <person name="Denell R."/>
            <person name="Beeman R.W."/>
            <person name="Gibbs R."/>
            <person name="Beeman R.W."/>
            <person name="Brown S.J."/>
            <person name="Bucher G."/>
            <person name="Friedrich M."/>
            <person name="Grimmelikhuijzen C.J."/>
            <person name="Klingler M."/>
            <person name="Lorenzen M."/>
            <person name="Richards S."/>
            <person name="Roth S."/>
            <person name="Schroder R."/>
            <person name="Tautz D."/>
            <person name="Zdobnov E.M."/>
            <person name="Muzny D."/>
            <person name="Gibbs R.A."/>
            <person name="Weinstock G.M."/>
            <person name="Attaway T."/>
            <person name="Bell S."/>
            <person name="Buhay C.J."/>
            <person name="Chandrabose M.N."/>
            <person name="Chavez D."/>
            <person name="Clerk-Blankenburg K.P."/>
            <person name="Cree A."/>
            <person name="Dao M."/>
            <person name="Davis C."/>
            <person name="Chacko J."/>
            <person name="Dinh H."/>
            <person name="Dugan-Rocha S."/>
            <person name="Fowler G."/>
            <person name="Garner T.T."/>
            <person name="Garnes J."/>
            <person name="Gnirke A."/>
            <person name="Hawes A."/>
            <person name="Hernandez J."/>
            <person name="Hines S."/>
            <person name="Holder M."/>
            <person name="Hume J."/>
            <person name="Jhangiani S.N."/>
            <person name="Joshi V."/>
            <person name="Khan Z.M."/>
            <person name="Jackson L."/>
            <person name="Kovar C."/>
            <person name="Kowis A."/>
            <person name="Lee S."/>
            <person name="Lewis L.R."/>
            <person name="Margolis J."/>
            <person name="Morgan M."/>
            <person name="Nazareth L.V."/>
            <person name="Nguyen N."/>
            <person name="Okwuonu G."/>
            <person name="Parker D."/>
            <person name="Richards S."/>
            <person name="Ruiz S.J."/>
            <person name="Santibanez J."/>
            <person name="Savard J."/>
            <person name="Scherer S.E."/>
            <person name="Schneider B."/>
            <person name="Sodergren E."/>
            <person name="Tautz D."/>
            <person name="Vattahil S."/>
            <person name="Villasana D."/>
            <person name="White C.S."/>
            <person name="Wright R."/>
            <person name="Park Y."/>
            <person name="Beeman R.W."/>
            <person name="Lord J."/>
            <person name="Oppert B."/>
            <person name="Lorenzen M."/>
            <person name="Brown S."/>
            <person name="Wang L."/>
            <person name="Savard J."/>
            <person name="Tautz D."/>
            <person name="Richards S."/>
            <person name="Weinstock G."/>
            <person name="Gibbs R.A."/>
            <person name="Liu Y."/>
            <person name="Worley K."/>
            <person name="Weinstock G."/>
            <person name="Elsik C.G."/>
            <person name="Reese J.T."/>
            <person name="Elhaik E."/>
            <person name="Landan G."/>
            <person name="Graur D."/>
            <person name="Arensburger P."/>
            <person name="Atkinson P."/>
            <person name="Beeman R.W."/>
            <person name="Beidler J."/>
            <person name="Brown S.J."/>
            <person name="Demuth J.P."/>
            <person name="Drury D.W."/>
            <person name="Du Y.Z."/>
            <person name="Fujiwara H."/>
            <person name="Lorenzen M."/>
            <person name="Maselli V."/>
            <person name="Osanai M."/>
            <person name="Park Y."/>
            <person name="Robertson H.M."/>
            <person name="Tu Z."/>
            <person name="Wang J.J."/>
            <person name="Wang S."/>
            <person name="Richards S."/>
            <person name="Song H."/>
            <person name="Zhang L."/>
            <person name="Sodergren E."/>
            <person name="Werner D."/>
            <person name="Stanke M."/>
            <person name="Morgenstern B."/>
            <person name="Solovyev V."/>
            <person name="Kosarev P."/>
            <person name="Brown G."/>
            <person name="Chen H.C."/>
            <person name="Ermolaeva O."/>
            <person name="Hlavina W."/>
            <person name="Kapustin Y."/>
            <person name="Kiryutin B."/>
            <person name="Kitts P."/>
            <person name="Maglott D."/>
            <person name="Pruitt K."/>
            <person name="Sapojnikov V."/>
            <person name="Souvorov A."/>
            <person name="Mackey A.J."/>
            <person name="Waterhouse R.M."/>
            <person name="Wyder S."/>
            <person name="Zdobnov E.M."/>
            <person name="Zdobnov E.M."/>
            <person name="Wyder S."/>
            <person name="Kriventseva E.V."/>
            <person name="Kadowaki T."/>
            <person name="Bork P."/>
            <person name="Aranda M."/>
            <person name="Bao R."/>
            <person name="Beermann A."/>
            <person name="Berns N."/>
            <person name="Bolognesi R."/>
            <person name="Bonneton F."/>
            <person name="Bopp D."/>
            <person name="Brown S.J."/>
            <person name="Bucher G."/>
            <person name="Butts T."/>
            <person name="Chaumot A."/>
            <person name="Denell R.E."/>
            <person name="Ferrier D.E."/>
            <person name="Friedrich M."/>
            <person name="Gordon C.M."/>
            <person name="Jindra M."/>
            <person name="Klingler M."/>
            <person name="Lan Q."/>
            <person name="Lattorff H.M."/>
            <person name="Laudet V."/>
            <person name="von Levetsow C."/>
            <person name="Liu Z."/>
            <person name="Lutz R."/>
            <person name="Lynch J.A."/>
            <person name="da Fonseca R.N."/>
            <person name="Posnien N."/>
            <person name="Reuter R."/>
            <person name="Roth S."/>
            <person name="Savard J."/>
            <person name="Schinko J.B."/>
            <person name="Schmitt C."/>
            <person name="Schoppmeier M."/>
            <person name="Schroder R."/>
            <person name="Shippy T.D."/>
            <person name="Simonnet F."/>
            <person name="Marques-Souza H."/>
            <person name="Tautz D."/>
            <person name="Tomoyasu Y."/>
            <person name="Trauner J."/>
            <person name="Van der Zee M."/>
            <person name="Vervoort M."/>
            <person name="Wittkopp N."/>
            <person name="Wimmer E.A."/>
            <person name="Yang X."/>
            <person name="Jones A.K."/>
            <person name="Sattelle D.B."/>
            <person name="Ebert P.R."/>
            <person name="Nelson D."/>
            <person name="Scott J.G."/>
            <person name="Beeman R.W."/>
            <person name="Muthukrishnan S."/>
            <person name="Kramer K.J."/>
            <person name="Arakane Y."/>
            <person name="Beeman R.W."/>
            <person name="Zhu Q."/>
            <person name="Hogenkamp D."/>
            <person name="Dixit R."/>
            <person name="Oppert B."/>
            <person name="Jiang H."/>
            <person name="Zou Z."/>
            <person name="Marshall J."/>
            <person name="Elpidina E."/>
            <person name="Vinokurov K."/>
            <person name="Oppert C."/>
            <person name="Zou Z."/>
            <person name="Evans J."/>
            <person name="Lu Z."/>
            <person name="Zhao P."/>
            <person name="Sumathipala N."/>
            <person name="Altincicek B."/>
            <person name="Vilcinskas A."/>
            <person name="Williams M."/>
            <person name="Hultmark D."/>
            <person name="Hetru C."/>
            <person name="Jiang H."/>
            <person name="Grimmelikhuijzen C.J."/>
            <person name="Hauser F."/>
            <person name="Cazzamali G."/>
            <person name="Williamson M."/>
            <person name="Park Y."/>
            <person name="Li B."/>
            <person name="Tanaka Y."/>
            <person name="Predel R."/>
            <person name="Neupert S."/>
            <person name="Schachtner J."/>
            <person name="Verleyen P."/>
            <person name="Raible F."/>
            <person name="Bork P."/>
            <person name="Friedrich M."/>
            <person name="Walden K.K."/>
            <person name="Robertson H.M."/>
            <person name="Angeli S."/>
            <person name="Foret S."/>
            <person name="Bucher G."/>
            <person name="Schuetz S."/>
            <person name="Maleszka R."/>
            <person name="Wimmer E.A."/>
            <person name="Beeman R.W."/>
            <person name="Lorenzen M."/>
            <person name="Tomoyasu Y."/>
            <person name="Miller S.C."/>
            <person name="Grossmann D."/>
            <person name="Bucher G."/>
        </authorList>
    </citation>
    <scope>NUCLEOTIDE SEQUENCE [LARGE SCALE GENOMIC DNA]</scope>
    <source>
        <strain evidence="2 3">Georgia GA2</strain>
    </source>
</reference>
<dbReference type="Proteomes" id="UP000007266">
    <property type="component" value="Linkage group 10"/>
</dbReference>
<evidence type="ECO:0000313" key="2">
    <source>
        <dbReference type="EMBL" id="EEZ97504.2"/>
    </source>
</evidence>
<dbReference type="AlphaFoldDB" id="D6X447"/>
<organism evidence="2 3">
    <name type="scientific">Tribolium castaneum</name>
    <name type="common">Red flour beetle</name>
    <dbReference type="NCBI Taxonomy" id="7070"/>
    <lineage>
        <taxon>Eukaryota</taxon>
        <taxon>Metazoa</taxon>
        <taxon>Ecdysozoa</taxon>
        <taxon>Arthropoda</taxon>
        <taxon>Hexapoda</taxon>
        <taxon>Insecta</taxon>
        <taxon>Pterygota</taxon>
        <taxon>Neoptera</taxon>
        <taxon>Endopterygota</taxon>
        <taxon>Coleoptera</taxon>
        <taxon>Polyphaga</taxon>
        <taxon>Cucujiformia</taxon>
        <taxon>Tenebrionidae</taxon>
        <taxon>Tenebrionidae incertae sedis</taxon>
        <taxon>Tribolium</taxon>
    </lineage>
</organism>
<dbReference type="OrthoDB" id="410807at2759"/>
<dbReference type="HOGENOM" id="CLU_093510_0_0_1"/>
<proteinExistence type="predicted"/>
<dbReference type="OMA" id="CTNWIYG"/>
<protein>
    <recommendedName>
        <fullName evidence="1">Sperm microtubule inner protein 1 C-terminal domain-containing protein</fullName>
    </recommendedName>
</protein>